<dbReference type="SUPFAM" id="SSF55729">
    <property type="entry name" value="Acyl-CoA N-acyltransferases (Nat)"/>
    <property type="match status" value="1"/>
</dbReference>
<dbReference type="PANTHER" id="PTHR36449">
    <property type="entry name" value="ACETYLTRANSFERASE-RELATED"/>
    <property type="match status" value="1"/>
</dbReference>
<organism evidence="7 8">
    <name type="scientific">Petrachloros mirabilis ULC683</name>
    <dbReference type="NCBI Taxonomy" id="2781853"/>
    <lineage>
        <taxon>Bacteria</taxon>
        <taxon>Bacillati</taxon>
        <taxon>Cyanobacteriota</taxon>
        <taxon>Cyanophyceae</taxon>
        <taxon>Synechococcales</taxon>
        <taxon>Petrachlorosaceae</taxon>
        <taxon>Petrachloros</taxon>
        <taxon>Petrachloros mirabilis</taxon>
    </lineage>
</organism>
<evidence type="ECO:0000256" key="5">
    <source>
        <dbReference type="ARBA" id="ARBA00049880"/>
    </source>
</evidence>
<dbReference type="Gene3D" id="3.40.630.30">
    <property type="match status" value="1"/>
</dbReference>
<dbReference type="RefSeq" id="WP_161825225.1">
    <property type="nucleotide sequence ID" value="NZ_WVIC01000016.1"/>
</dbReference>
<accession>A0A8K2A847</accession>
<protein>
    <submittedName>
        <fullName evidence="7">GNAT family N-acetyltransferase</fullName>
    </submittedName>
</protein>
<dbReference type="InterPro" id="IPR016181">
    <property type="entry name" value="Acyl_CoA_acyltransferase"/>
</dbReference>
<dbReference type="AlphaFoldDB" id="A0A8K2A847"/>
<dbReference type="Pfam" id="PF13508">
    <property type="entry name" value="Acetyltransf_7"/>
    <property type="match status" value="1"/>
</dbReference>
<dbReference type="EMBL" id="WVIC01000016">
    <property type="protein sequence ID" value="NCJ06745.1"/>
    <property type="molecule type" value="Genomic_DNA"/>
</dbReference>
<gene>
    <name evidence="7" type="ORF">GS597_09540</name>
</gene>
<evidence type="ECO:0000259" key="6">
    <source>
        <dbReference type="Pfam" id="PF13508"/>
    </source>
</evidence>
<name>A0A8K2A847_9CYAN</name>
<dbReference type="GO" id="GO:0016747">
    <property type="term" value="F:acyltransferase activity, transferring groups other than amino-acyl groups"/>
    <property type="evidence" value="ECO:0007669"/>
    <property type="project" value="InterPro"/>
</dbReference>
<keyword evidence="1" id="KW-0678">Repressor</keyword>
<keyword evidence="4" id="KW-0012">Acyltransferase</keyword>
<evidence type="ECO:0000313" key="7">
    <source>
        <dbReference type="EMBL" id="NCJ06745.1"/>
    </source>
</evidence>
<evidence type="ECO:0000256" key="2">
    <source>
        <dbReference type="ARBA" id="ARBA00022649"/>
    </source>
</evidence>
<dbReference type="InterPro" id="IPR000182">
    <property type="entry name" value="GNAT_dom"/>
</dbReference>
<dbReference type="Proteomes" id="UP000607397">
    <property type="component" value="Unassembled WGS sequence"/>
</dbReference>
<keyword evidence="8" id="KW-1185">Reference proteome</keyword>
<dbReference type="PANTHER" id="PTHR36449:SF1">
    <property type="entry name" value="ACETYLTRANSFERASE"/>
    <property type="match status" value="1"/>
</dbReference>
<reference evidence="7" key="1">
    <citation type="submission" date="2019-12" db="EMBL/GenBank/DDBJ databases">
        <title>High-Quality draft genome sequences of three cyanobacteria isolated from the limestone walls of the Old Cathedral of Coimbra.</title>
        <authorList>
            <person name="Tiago I."/>
            <person name="Soares F."/>
            <person name="Portugal A."/>
        </authorList>
    </citation>
    <scope>NUCLEOTIDE SEQUENCE [LARGE SCALE GENOMIC DNA]</scope>
    <source>
        <strain evidence="7">C</strain>
    </source>
</reference>
<comment type="caution">
    <text evidence="7">The sequence shown here is derived from an EMBL/GenBank/DDBJ whole genome shotgun (WGS) entry which is preliminary data.</text>
</comment>
<keyword evidence="2" id="KW-1277">Toxin-antitoxin system</keyword>
<evidence type="ECO:0000256" key="4">
    <source>
        <dbReference type="ARBA" id="ARBA00023315"/>
    </source>
</evidence>
<keyword evidence="3" id="KW-0808">Transferase</keyword>
<sequence>MSYRERANRGFKFSLPRVTKERYCLANGVVAQTSATGRVRRNMPEPIPVMVIGRLAVDHRWQGKGMGRALLRDAILRTLQAAEIAGIRAILVHAISEETKQFYETCGFTASPVDLMTLMVKVNDATVSLSSL</sequence>
<dbReference type="CDD" id="cd04301">
    <property type="entry name" value="NAT_SF"/>
    <property type="match status" value="1"/>
</dbReference>
<proteinExistence type="predicted"/>
<evidence type="ECO:0000313" key="8">
    <source>
        <dbReference type="Proteomes" id="UP000607397"/>
    </source>
</evidence>
<evidence type="ECO:0000256" key="1">
    <source>
        <dbReference type="ARBA" id="ARBA00022491"/>
    </source>
</evidence>
<evidence type="ECO:0000256" key="3">
    <source>
        <dbReference type="ARBA" id="ARBA00022679"/>
    </source>
</evidence>
<feature type="domain" description="N-acetyltransferase" evidence="6">
    <location>
        <begin position="37"/>
        <end position="109"/>
    </location>
</feature>
<comment type="catalytic activity">
    <reaction evidence="5">
        <text>glycyl-tRNA(Gly) + acetyl-CoA = N-acetylglycyl-tRNA(Gly) + CoA + H(+)</text>
        <dbReference type="Rhea" id="RHEA:81867"/>
        <dbReference type="Rhea" id="RHEA-COMP:9683"/>
        <dbReference type="Rhea" id="RHEA-COMP:19766"/>
        <dbReference type="ChEBI" id="CHEBI:15378"/>
        <dbReference type="ChEBI" id="CHEBI:57287"/>
        <dbReference type="ChEBI" id="CHEBI:57288"/>
        <dbReference type="ChEBI" id="CHEBI:78522"/>
        <dbReference type="ChEBI" id="CHEBI:232036"/>
    </reaction>
</comment>